<dbReference type="GO" id="GO:0000407">
    <property type="term" value="C:phagophore assembly site"/>
    <property type="evidence" value="ECO:0007669"/>
    <property type="project" value="EnsemblFungi"/>
</dbReference>
<reference evidence="7" key="1">
    <citation type="journal article" date="2012" name="G3 (Bethesda)">
        <title>Pichia sorbitophila, an interspecies yeast hybrid reveals early steps of genome resolution following polyploidization.</title>
        <authorList>
            <person name="Leh Louis V."/>
            <person name="Despons L."/>
            <person name="Friedrich A."/>
            <person name="Martin T."/>
            <person name="Durrens P."/>
            <person name="Casaregola S."/>
            <person name="Neuveglise C."/>
            <person name="Fairhead C."/>
            <person name="Marck C."/>
            <person name="Cruz J.A."/>
            <person name="Straub M.L."/>
            <person name="Kugler V."/>
            <person name="Sacerdot C."/>
            <person name="Uzunov Z."/>
            <person name="Thierry A."/>
            <person name="Weiss S."/>
            <person name="Bleykasten C."/>
            <person name="De Montigny J."/>
            <person name="Jacques N."/>
            <person name="Jung P."/>
            <person name="Lemaire M."/>
            <person name="Mallet S."/>
            <person name="Morel G."/>
            <person name="Richard G.F."/>
            <person name="Sarkar A."/>
            <person name="Savel G."/>
            <person name="Schacherer J."/>
            <person name="Seret M.L."/>
            <person name="Talla E."/>
            <person name="Samson G."/>
            <person name="Jubin C."/>
            <person name="Poulain J."/>
            <person name="Vacherie B."/>
            <person name="Barbe V."/>
            <person name="Pelletier E."/>
            <person name="Sherman D.J."/>
            <person name="Westhof E."/>
            <person name="Weissenbach J."/>
            <person name="Baret P.V."/>
            <person name="Wincker P."/>
            <person name="Gaillardin C."/>
            <person name="Dujon B."/>
            <person name="Souciet J.L."/>
        </authorList>
    </citation>
    <scope>NUCLEOTIDE SEQUENCE [LARGE SCALE GENOMIC DNA]</scope>
    <source>
        <strain evidence="7">CBS 270.75 / DBVPG 7215 / KCTC 17166 / NRRL Y-17582</strain>
    </source>
</reference>
<dbReference type="OMA" id="EWDVYKA"/>
<gene>
    <name evidence="6" type="ordered locus">Ecym_8304</name>
</gene>
<evidence type="ECO:0000256" key="3">
    <source>
        <dbReference type="SAM" id="MobiDB-lite"/>
    </source>
</evidence>
<dbReference type="GO" id="GO:0030674">
    <property type="term" value="F:protein-macromolecule adaptor activity"/>
    <property type="evidence" value="ECO:0007669"/>
    <property type="project" value="TreeGrafter"/>
</dbReference>
<keyword evidence="2" id="KW-0175">Coiled coil</keyword>
<dbReference type="RefSeq" id="XP_003648399.1">
    <property type="nucleotide sequence ID" value="XM_003648351.1"/>
</dbReference>
<evidence type="ECO:0000256" key="2">
    <source>
        <dbReference type="SAM" id="Coils"/>
    </source>
</evidence>
<proteinExistence type="inferred from homology"/>
<feature type="region of interest" description="Disordered" evidence="3">
    <location>
        <begin position="89"/>
        <end position="109"/>
    </location>
</feature>
<feature type="coiled-coil region" evidence="2">
    <location>
        <begin position="193"/>
        <end position="269"/>
    </location>
</feature>
<feature type="domain" description="Atg6/beclin coiled-coil" evidence="5">
    <location>
        <begin position="133"/>
        <end position="263"/>
    </location>
</feature>
<evidence type="ECO:0000259" key="5">
    <source>
        <dbReference type="Pfam" id="PF17675"/>
    </source>
</evidence>
<dbReference type="GO" id="GO:0043548">
    <property type="term" value="F:phosphatidylinositol 3-kinase binding"/>
    <property type="evidence" value="ECO:0007669"/>
    <property type="project" value="TreeGrafter"/>
</dbReference>
<dbReference type="InterPro" id="IPR040455">
    <property type="entry name" value="Atg6_BARA"/>
</dbReference>
<dbReference type="GO" id="GO:0034271">
    <property type="term" value="C:phosphatidylinositol 3-kinase complex, class III, type I"/>
    <property type="evidence" value="ECO:0007669"/>
    <property type="project" value="EnsemblFungi"/>
</dbReference>
<evidence type="ECO:0000256" key="1">
    <source>
        <dbReference type="ARBA" id="ARBA00005965"/>
    </source>
</evidence>
<protein>
    <submittedName>
        <fullName evidence="6">Uncharacterized protein</fullName>
    </submittedName>
</protein>
<accession>G8JXK8</accession>
<dbReference type="Pfam" id="PF04111">
    <property type="entry name" value="APG6"/>
    <property type="match status" value="1"/>
</dbReference>
<dbReference type="GO" id="GO:0046854">
    <property type="term" value="P:phosphatidylinositol phosphate biosynthetic process"/>
    <property type="evidence" value="ECO:0007669"/>
    <property type="project" value="EnsemblFungi"/>
</dbReference>
<dbReference type="InterPro" id="IPR007243">
    <property type="entry name" value="Atg6/Beclin"/>
</dbReference>
<dbReference type="GO" id="GO:0045324">
    <property type="term" value="P:late endosome to vacuole transport"/>
    <property type="evidence" value="ECO:0007669"/>
    <property type="project" value="EnsemblFungi"/>
</dbReference>
<dbReference type="GO" id="GO:0042147">
    <property type="term" value="P:retrograde transport, endosome to Golgi"/>
    <property type="evidence" value="ECO:0007669"/>
    <property type="project" value="EnsemblFungi"/>
</dbReference>
<dbReference type="GO" id="GO:0032258">
    <property type="term" value="P:cytoplasm to vacuole targeting by the Cvt pathway"/>
    <property type="evidence" value="ECO:0007669"/>
    <property type="project" value="EnsemblFungi"/>
</dbReference>
<dbReference type="STRING" id="931890.G8JXK8"/>
<dbReference type="Gene3D" id="1.10.418.40">
    <property type="entry name" value="Autophagy protein 6/Beclin 1"/>
    <property type="match status" value="1"/>
</dbReference>
<feature type="compositionally biased region" description="Acidic residues" evidence="3">
    <location>
        <begin position="95"/>
        <end position="104"/>
    </location>
</feature>
<sequence>MNGACFKCQSCQCPIDIDISLMDLSLAQRDMIINSGGELVNNATTYKIPHDRYIRLNQVKRLSDQAAASLSGPSESYVFLNTNESSLQPSRIIDEESGEDDDDDDRTKTLSSNIQNLTNIFRILSSKSNIDYPICQVCCELLMQKLKVEYEDAIKKRNSYSEFVVRLEKQKEKEDGTELKSSKTSNVNPLAEKNDLIAKLVALEEENDNLDREIEDVEQQLLKKEETETENIIKQNLKDLEHIYFIRDAQSLKNQYELTLNNLDRLRKTNIFNETFRISHSGPFGTINGLRLGGFSQVRVPWQEVNAAMGQLILLLATIANKIHYELDNYKLKPLGSYSKVEHYDQREQKWIVHNAFSNDEFKLGKFFHKETSLDKALECIIAIVDQIAKKISAFSRDHNGAMELPYIMHRDKINNISIKLMGSDPTVEWTTACKFLLTNAKWLLAFSSQVT</sequence>
<dbReference type="InParanoid" id="G8JXK8"/>
<dbReference type="EMBL" id="CP002504">
    <property type="protein sequence ID" value="AET41582.1"/>
    <property type="molecule type" value="Genomic_DNA"/>
</dbReference>
<dbReference type="GO" id="GO:0034272">
    <property type="term" value="C:phosphatidylinositol 3-kinase complex, class III, type II"/>
    <property type="evidence" value="ECO:0007669"/>
    <property type="project" value="EnsemblFungi"/>
</dbReference>
<dbReference type="PANTHER" id="PTHR12768">
    <property type="entry name" value="BECLIN 1"/>
    <property type="match status" value="1"/>
</dbReference>
<dbReference type="Pfam" id="PF17675">
    <property type="entry name" value="APG6_N"/>
    <property type="match status" value="1"/>
</dbReference>
<dbReference type="eggNOG" id="KOG2751">
    <property type="taxonomic scope" value="Eukaryota"/>
</dbReference>
<dbReference type="GO" id="GO:0000425">
    <property type="term" value="P:pexophagy"/>
    <property type="evidence" value="ECO:0007669"/>
    <property type="project" value="EnsemblFungi"/>
</dbReference>
<dbReference type="InterPro" id="IPR041691">
    <property type="entry name" value="Atg6/beclin_CC"/>
</dbReference>
<evidence type="ECO:0000313" key="6">
    <source>
        <dbReference type="EMBL" id="AET41582.1"/>
    </source>
</evidence>
<evidence type="ECO:0000313" key="7">
    <source>
        <dbReference type="Proteomes" id="UP000006790"/>
    </source>
</evidence>
<dbReference type="KEGG" id="erc:Ecym_8304"/>
<name>G8JXK8_ERECY</name>
<dbReference type="GO" id="GO:0120095">
    <property type="term" value="C:vacuole-isolation membrane contact site"/>
    <property type="evidence" value="ECO:0007669"/>
    <property type="project" value="EnsemblFungi"/>
</dbReference>
<keyword evidence="7" id="KW-1185">Reference proteome</keyword>
<dbReference type="GO" id="GO:0051365">
    <property type="term" value="P:cellular response to potassium ion starvation"/>
    <property type="evidence" value="ECO:0007669"/>
    <property type="project" value="EnsemblFungi"/>
</dbReference>
<dbReference type="GO" id="GO:0006995">
    <property type="term" value="P:cellular response to nitrogen starvation"/>
    <property type="evidence" value="ECO:0007669"/>
    <property type="project" value="TreeGrafter"/>
</dbReference>
<dbReference type="Proteomes" id="UP000006790">
    <property type="component" value="Chromosome 8"/>
</dbReference>
<organism evidence="6 7">
    <name type="scientific">Eremothecium cymbalariae (strain CBS 270.75 / DBVPG 7215 / KCTC 17166 / NRRL Y-17582)</name>
    <name type="common">Yeast</name>
    <dbReference type="NCBI Taxonomy" id="931890"/>
    <lineage>
        <taxon>Eukaryota</taxon>
        <taxon>Fungi</taxon>
        <taxon>Dikarya</taxon>
        <taxon>Ascomycota</taxon>
        <taxon>Saccharomycotina</taxon>
        <taxon>Saccharomycetes</taxon>
        <taxon>Saccharomycetales</taxon>
        <taxon>Saccharomycetaceae</taxon>
        <taxon>Eremothecium</taxon>
    </lineage>
</organism>
<feature type="domain" description="Atg6 BARA" evidence="4">
    <location>
        <begin position="266"/>
        <end position="449"/>
    </location>
</feature>
<dbReference type="HOGENOM" id="CLU_024219_3_0_1"/>
<dbReference type="AlphaFoldDB" id="G8JXK8"/>
<dbReference type="FunCoup" id="G8JXK8">
    <property type="interactions" value="507"/>
</dbReference>
<evidence type="ECO:0000259" key="4">
    <source>
        <dbReference type="Pfam" id="PF04111"/>
    </source>
</evidence>
<comment type="similarity">
    <text evidence="1">Belongs to the beclin family.</text>
</comment>
<dbReference type="GO" id="GO:0000045">
    <property type="term" value="P:autophagosome assembly"/>
    <property type="evidence" value="ECO:0007669"/>
    <property type="project" value="EnsemblFungi"/>
</dbReference>
<dbReference type="GeneID" id="11472740"/>
<dbReference type="GO" id="GO:0005829">
    <property type="term" value="C:cytosol"/>
    <property type="evidence" value="ECO:0007669"/>
    <property type="project" value="GOC"/>
</dbReference>
<dbReference type="PANTHER" id="PTHR12768:SF4">
    <property type="entry name" value="BECLIN-1"/>
    <property type="match status" value="1"/>
</dbReference>
<dbReference type="OrthoDB" id="20368at2759"/>
<dbReference type="GO" id="GO:0034727">
    <property type="term" value="P:piecemeal microautophagy of the nucleus"/>
    <property type="evidence" value="ECO:0007669"/>
    <property type="project" value="EnsemblFungi"/>
</dbReference>
<dbReference type="InterPro" id="IPR038274">
    <property type="entry name" value="Atg6/Beclin_C_sf"/>
</dbReference>
<dbReference type="GO" id="GO:0000423">
    <property type="term" value="P:mitophagy"/>
    <property type="evidence" value="ECO:0007669"/>
    <property type="project" value="TreeGrafter"/>
</dbReference>